<keyword evidence="1" id="KW-0472">Membrane</keyword>
<dbReference type="SUPFAM" id="SSF103473">
    <property type="entry name" value="MFS general substrate transporter"/>
    <property type="match status" value="1"/>
</dbReference>
<feature type="transmembrane region" description="Helical" evidence="1">
    <location>
        <begin position="225"/>
        <end position="244"/>
    </location>
</feature>
<reference evidence="2" key="1">
    <citation type="submission" date="2021-01" db="EMBL/GenBank/DDBJ databases">
        <authorList>
            <person name="Corre E."/>
            <person name="Pelletier E."/>
            <person name="Niang G."/>
            <person name="Scheremetjew M."/>
            <person name="Finn R."/>
            <person name="Kale V."/>
            <person name="Holt S."/>
            <person name="Cochrane G."/>
            <person name="Meng A."/>
            <person name="Brown T."/>
            <person name="Cohen L."/>
        </authorList>
    </citation>
    <scope>NUCLEOTIDE SEQUENCE</scope>
    <source>
        <strain evidence="2">CCMP127</strain>
    </source>
</reference>
<evidence type="ECO:0008006" key="3">
    <source>
        <dbReference type="Google" id="ProtNLM"/>
    </source>
</evidence>
<organism evidence="2">
    <name type="scientific">Amphora coffeiformis</name>
    <dbReference type="NCBI Taxonomy" id="265554"/>
    <lineage>
        <taxon>Eukaryota</taxon>
        <taxon>Sar</taxon>
        <taxon>Stramenopiles</taxon>
        <taxon>Ochrophyta</taxon>
        <taxon>Bacillariophyta</taxon>
        <taxon>Bacillariophyceae</taxon>
        <taxon>Bacillariophycidae</taxon>
        <taxon>Thalassiophysales</taxon>
        <taxon>Catenulaceae</taxon>
        <taxon>Amphora</taxon>
    </lineage>
</organism>
<dbReference type="GO" id="GO:0022857">
    <property type="term" value="F:transmembrane transporter activity"/>
    <property type="evidence" value="ECO:0007669"/>
    <property type="project" value="InterPro"/>
</dbReference>
<dbReference type="GO" id="GO:0005635">
    <property type="term" value="C:nuclear envelope"/>
    <property type="evidence" value="ECO:0007669"/>
    <property type="project" value="TreeGrafter"/>
</dbReference>
<sequence>MLDRIGIRKASAVVFAASAVSYAILASANTMPLLFLSKIPTMLQHAFLVAQATAATSCAGNDVARSAALARMTTAYTVGASVGPALGGFLAGHGDMYLSAKLAVVGSLLSVVLSLLFLPDGTRDTASTSTANIMSLKSPTSFWEDLRRQANIAMRVSLLPLLTVKVIGGVSASIHSTALPLVLTQDLNFEPALLGLAMSCSMFAVAAFGAVAMAPLTTWWGPDGLAQVGLISRILLGSWLALLVTSTVTDMYGQHQIILVSVLRELSSHALATGLTTQTTGAVTPEEQGALLGLEHGLFSLARIGGPPLATMLLTRVGTFWAVAGACGGLDVCLVAVLVAARNQISSGQKSKLK</sequence>
<dbReference type="EMBL" id="HBIM01012125">
    <property type="protein sequence ID" value="CAE0412713.1"/>
    <property type="molecule type" value="Transcribed_RNA"/>
</dbReference>
<feature type="transmembrane region" description="Helical" evidence="1">
    <location>
        <begin position="96"/>
        <end position="118"/>
    </location>
</feature>
<evidence type="ECO:0000313" key="2">
    <source>
        <dbReference type="EMBL" id="CAE0412713.1"/>
    </source>
</evidence>
<dbReference type="PANTHER" id="PTHR24002">
    <property type="entry name" value="SOLUTE CARRIER FAMILY 22 MEMBER 18"/>
    <property type="match status" value="1"/>
</dbReference>
<keyword evidence="1" id="KW-0812">Transmembrane</keyword>
<feature type="transmembrane region" description="Helical" evidence="1">
    <location>
        <begin position="12"/>
        <end position="35"/>
    </location>
</feature>
<feature type="transmembrane region" description="Helical" evidence="1">
    <location>
        <begin position="152"/>
        <end position="172"/>
    </location>
</feature>
<dbReference type="InterPro" id="IPR036259">
    <property type="entry name" value="MFS_trans_sf"/>
</dbReference>
<protein>
    <recommendedName>
        <fullName evidence="3">Major facilitator superfamily (MFS) profile domain-containing protein</fullName>
    </recommendedName>
</protein>
<feature type="transmembrane region" description="Helical" evidence="1">
    <location>
        <begin position="320"/>
        <end position="341"/>
    </location>
</feature>
<gene>
    <name evidence="2" type="ORF">ACOF00016_LOCUS9973</name>
</gene>
<accession>A0A7S3L6Q3</accession>
<dbReference type="AlphaFoldDB" id="A0A7S3L6Q3"/>
<dbReference type="Gene3D" id="1.20.1250.20">
    <property type="entry name" value="MFS general substrate transporter like domains"/>
    <property type="match status" value="1"/>
</dbReference>
<evidence type="ECO:0000256" key="1">
    <source>
        <dbReference type="SAM" id="Phobius"/>
    </source>
</evidence>
<proteinExistence type="predicted"/>
<dbReference type="PANTHER" id="PTHR24002:SF3">
    <property type="entry name" value="SOLUTE CARRIER FAMILY 22 MEMBER 18"/>
    <property type="match status" value="1"/>
</dbReference>
<feature type="transmembrane region" description="Helical" evidence="1">
    <location>
        <begin position="192"/>
        <end position="213"/>
    </location>
</feature>
<dbReference type="InterPro" id="IPR011701">
    <property type="entry name" value="MFS"/>
</dbReference>
<keyword evidence="1" id="KW-1133">Transmembrane helix</keyword>
<dbReference type="Pfam" id="PF07690">
    <property type="entry name" value="MFS_1"/>
    <property type="match status" value="2"/>
</dbReference>
<name>A0A7S3L6Q3_9STRA</name>